<dbReference type="AlphaFoldDB" id="A0A0L6UF19"/>
<keyword evidence="2" id="KW-1185">Reference proteome</keyword>
<evidence type="ECO:0008006" key="3">
    <source>
        <dbReference type="Google" id="ProtNLM"/>
    </source>
</evidence>
<comment type="caution">
    <text evidence="1">The sequence shown here is derived from an EMBL/GenBank/DDBJ whole genome shotgun (WGS) entry which is preliminary data.</text>
</comment>
<sequence length="190" mass="21866">MSGQIFTAPTINQLRSQSRATNKIINDWCLCFCKLLSNNQTFQEEMIMKVEKYQEEVLECEALVMGTLLHPAIREGNSKKGKELEFYVKNMFHSPGPAGKDQRSLFIWCKVYYLTSSASSCAAEQTFSSAANVFSIFCGTLKPWKIGRFVRSYRRLEKLSIIILISFKQFLKNNFSFIFYLSSSHDYPLS</sequence>
<name>A0A0L6UF19_9BASI</name>
<dbReference type="EMBL" id="LAVV01011985">
    <property type="protein sequence ID" value="KNZ47159.1"/>
    <property type="molecule type" value="Genomic_DNA"/>
</dbReference>
<dbReference type="Proteomes" id="UP000037035">
    <property type="component" value="Unassembled WGS sequence"/>
</dbReference>
<dbReference type="OrthoDB" id="3264316at2759"/>
<accession>A0A0L6UF19</accession>
<dbReference type="VEuPathDB" id="FungiDB:VP01_663g11"/>
<proteinExistence type="predicted"/>
<gene>
    <name evidence="1" type="ORF">VP01_663g11</name>
</gene>
<protein>
    <recommendedName>
        <fullName evidence="3">HAT C-terminal dimerisation domain-containing protein</fullName>
    </recommendedName>
</protein>
<evidence type="ECO:0000313" key="2">
    <source>
        <dbReference type="Proteomes" id="UP000037035"/>
    </source>
</evidence>
<reference evidence="1 2" key="1">
    <citation type="submission" date="2015-08" db="EMBL/GenBank/DDBJ databases">
        <title>Next Generation Sequencing and Analysis of the Genome of Puccinia sorghi L Schw, the Causal Agent of Maize Common Rust.</title>
        <authorList>
            <person name="Rochi L."/>
            <person name="Burguener G."/>
            <person name="Darino M."/>
            <person name="Turjanski A."/>
            <person name="Kreff E."/>
            <person name="Dieguez M.J."/>
            <person name="Sacco F."/>
        </authorList>
    </citation>
    <scope>NUCLEOTIDE SEQUENCE [LARGE SCALE GENOMIC DNA]</scope>
    <source>
        <strain evidence="1 2">RO10H11247</strain>
    </source>
</reference>
<evidence type="ECO:0000313" key="1">
    <source>
        <dbReference type="EMBL" id="KNZ47159.1"/>
    </source>
</evidence>
<organism evidence="1 2">
    <name type="scientific">Puccinia sorghi</name>
    <dbReference type="NCBI Taxonomy" id="27349"/>
    <lineage>
        <taxon>Eukaryota</taxon>
        <taxon>Fungi</taxon>
        <taxon>Dikarya</taxon>
        <taxon>Basidiomycota</taxon>
        <taxon>Pucciniomycotina</taxon>
        <taxon>Pucciniomycetes</taxon>
        <taxon>Pucciniales</taxon>
        <taxon>Pucciniaceae</taxon>
        <taxon>Puccinia</taxon>
    </lineage>
</organism>